<evidence type="ECO:0000313" key="2">
    <source>
        <dbReference type="Proteomes" id="UP000217790"/>
    </source>
</evidence>
<gene>
    <name evidence="1" type="ORF">ARMGADRAFT_1023019</name>
</gene>
<name>A0A2H3ED47_ARMGA</name>
<dbReference type="InParanoid" id="A0A2H3ED47"/>
<reference evidence="2" key="1">
    <citation type="journal article" date="2017" name="Nat. Ecol. Evol.">
        <title>Genome expansion and lineage-specific genetic innovations in the forest pathogenic fungi Armillaria.</title>
        <authorList>
            <person name="Sipos G."/>
            <person name="Prasanna A.N."/>
            <person name="Walter M.C."/>
            <person name="O'Connor E."/>
            <person name="Balint B."/>
            <person name="Krizsan K."/>
            <person name="Kiss B."/>
            <person name="Hess J."/>
            <person name="Varga T."/>
            <person name="Slot J."/>
            <person name="Riley R."/>
            <person name="Boka B."/>
            <person name="Rigling D."/>
            <person name="Barry K."/>
            <person name="Lee J."/>
            <person name="Mihaltcheva S."/>
            <person name="LaButti K."/>
            <person name="Lipzen A."/>
            <person name="Waldron R."/>
            <person name="Moloney N.M."/>
            <person name="Sperisen C."/>
            <person name="Kredics L."/>
            <person name="Vagvoelgyi C."/>
            <person name="Patrignani A."/>
            <person name="Fitzpatrick D."/>
            <person name="Nagy I."/>
            <person name="Doyle S."/>
            <person name="Anderson J.B."/>
            <person name="Grigoriev I.V."/>
            <person name="Gueldener U."/>
            <person name="Muensterkoetter M."/>
            <person name="Nagy L.G."/>
        </authorList>
    </citation>
    <scope>NUCLEOTIDE SEQUENCE [LARGE SCALE GENOMIC DNA]</scope>
    <source>
        <strain evidence="2">Ar21-2</strain>
    </source>
</reference>
<dbReference type="AlphaFoldDB" id="A0A2H3ED47"/>
<dbReference type="EMBL" id="KZ293645">
    <property type="protein sequence ID" value="PBL01553.1"/>
    <property type="molecule type" value="Genomic_DNA"/>
</dbReference>
<accession>A0A2H3ED47</accession>
<dbReference type="Proteomes" id="UP000217790">
    <property type="component" value="Unassembled WGS sequence"/>
</dbReference>
<organism evidence="1 2">
    <name type="scientific">Armillaria gallica</name>
    <name type="common">Bulbous honey fungus</name>
    <name type="synonym">Armillaria bulbosa</name>
    <dbReference type="NCBI Taxonomy" id="47427"/>
    <lineage>
        <taxon>Eukaryota</taxon>
        <taxon>Fungi</taxon>
        <taxon>Dikarya</taxon>
        <taxon>Basidiomycota</taxon>
        <taxon>Agaricomycotina</taxon>
        <taxon>Agaricomycetes</taxon>
        <taxon>Agaricomycetidae</taxon>
        <taxon>Agaricales</taxon>
        <taxon>Marasmiineae</taxon>
        <taxon>Physalacriaceae</taxon>
        <taxon>Armillaria</taxon>
    </lineage>
</organism>
<evidence type="ECO:0000313" key="1">
    <source>
        <dbReference type="EMBL" id="PBL01553.1"/>
    </source>
</evidence>
<keyword evidence="2" id="KW-1185">Reference proteome</keyword>
<protein>
    <submittedName>
        <fullName evidence="1">Uncharacterized protein</fullName>
    </submittedName>
</protein>
<proteinExistence type="predicted"/>
<sequence>MPLSERSTAVLLPSKIRWPVNSLWCSSGHIPFYAQTVLDCVTAEHITSATARLPYHYKRAMKLKEDIEGRIQRTRATSVAWYKLYSPDTPSGLIRFRITCAVLSPGWIRKEDKISSNLTDGKVRAVQIRCVNLDVSFDDYVIGESVQLRVIPTCMSASQAYSRCCLVIIWLPSTTTTVLDASYSHIVAPLVVYNGGAVSPEKRRKHRLAANPAVNEAYHQSVADISPDHKRALRKRRGEIMEEGHLHDLPIPGEVVPSTVDKKGGPDLVGGVVKIAAQFALMGNTTQWMGEREAPSDALPGILNVNFVGPTKGTRRIVPRRLSQMKNHVPFAYILPQGKYRSICIRDQQLQL</sequence>